<dbReference type="Proteomes" id="UP000007151">
    <property type="component" value="Unassembled WGS sequence"/>
</dbReference>
<evidence type="ECO:0000313" key="1">
    <source>
        <dbReference type="EMBL" id="OWR43305.1"/>
    </source>
</evidence>
<proteinExistence type="predicted"/>
<gene>
    <name evidence="1" type="ORF">KGM_201528</name>
</gene>
<evidence type="ECO:0000313" key="2">
    <source>
        <dbReference type="Proteomes" id="UP000007151"/>
    </source>
</evidence>
<sequence length="161" mass="18036">MVQTLMAELKVLIGKRIPPPSAPIQLTYTQPHYTRRDLKANLHRHMSIVLDRSCKRRARNGHTRAFMEDRRCATCEALGRRSLTSKLLQVATAQAHMKTCSHFTPATGHVHDTDLASRALAAKRRKSIAGFKLSLSSDTNQKTVPATSNKGNCTRRNTWCS</sequence>
<accession>A0A212EP76</accession>
<comment type="caution">
    <text evidence="1">The sequence shown here is derived from an EMBL/GenBank/DDBJ whole genome shotgun (WGS) entry which is preliminary data.</text>
</comment>
<dbReference type="InParanoid" id="A0A212EP76"/>
<reference evidence="1 2" key="1">
    <citation type="journal article" date="2011" name="Cell">
        <title>The monarch butterfly genome yields insights into long-distance migration.</title>
        <authorList>
            <person name="Zhan S."/>
            <person name="Merlin C."/>
            <person name="Boore J.L."/>
            <person name="Reppert S.M."/>
        </authorList>
    </citation>
    <scope>NUCLEOTIDE SEQUENCE [LARGE SCALE GENOMIC DNA]</scope>
    <source>
        <strain evidence="1">F-2</strain>
    </source>
</reference>
<keyword evidence="2" id="KW-1185">Reference proteome</keyword>
<name>A0A212EP76_DANPL</name>
<organism evidence="1 2">
    <name type="scientific">Danaus plexippus plexippus</name>
    <dbReference type="NCBI Taxonomy" id="278856"/>
    <lineage>
        <taxon>Eukaryota</taxon>
        <taxon>Metazoa</taxon>
        <taxon>Ecdysozoa</taxon>
        <taxon>Arthropoda</taxon>
        <taxon>Hexapoda</taxon>
        <taxon>Insecta</taxon>
        <taxon>Pterygota</taxon>
        <taxon>Neoptera</taxon>
        <taxon>Endopterygota</taxon>
        <taxon>Lepidoptera</taxon>
        <taxon>Glossata</taxon>
        <taxon>Ditrysia</taxon>
        <taxon>Papilionoidea</taxon>
        <taxon>Nymphalidae</taxon>
        <taxon>Danainae</taxon>
        <taxon>Danaini</taxon>
        <taxon>Danaina</taxon>
        <taxon>Danaus</taxon>
        <taxon>Danaus</taxon>
    </lineage>
</organism>
<dbReference type="KEGG" id="dpl:KGM_201528"/>
<protein>
    <submittedName>
        <fullName evidence="1">Uncharacterized protein</fullName>
    </submittedName>
</protein>
<dbReference type="EMBL" id="AGBW02013516">
    <property type="protein sequence ID" value="OWR43305.1"/>
    <property type="molecule type" value="Genomic_DNA"/>
</dbReference>
<dbReference type="eggNOG" id="ENOG502T7TJ">
    <property type="taxonomic scope" value="Eukaryota"/>
</dbReference>
<dbReference type="AlphaFoldDB" id="A0A212EP76"/>